<dbReference type="InterPro" id="IPR015797">
    <property type="entry name" value="NUDIX_hydrolase-like_dom_sf"/>
</dbReference>
<dbReference type="CDD" id="cd03426">
    <property type="entry name" value="NUDIX_CoAse_Nudt7"/>
    <property type="match status" value="1"/>
</dbReference>
<dbReference type="PROSITE" id="PS51462">
    <property type="entry name" value="NUDIX"/>
    <property type="match status" value="1"/>
</dbReference>
<feature type="region of interest" description="Disordered" evidence="7">
    <location>
        <begin position="266"/>
        <end position="298"/>
    </location>
</feature>
<dbReference type="GO" id="GO:0010945">
    <property type="term" value="F:coenzyme A diphosphatase activity"/>
    <property type="evidence" value="ECO:0007669"/>
    <property type="project" value="InterPro"/>
</dbReference>
<feature type="compositionally biased region" description="Basic and acidic residues" evidence="7">
    <location>
        <begin position="266"/>
        <end position="286"/>
    </location>
</feature>
<dbReference type="InterPro" id="IPR045121">
    <property type="entry name" value="CoAse"/>
</dbReference>
<reference evidence="9 10" key="1">
    <citation type="journal article" date="2015" name="Genome Biol. Evol.">
        <title>Phylogenomic analyses indicate that early fungi evolved digesting cell walls of algal ancestors of land plants.</title>
        <authorList>
            <person name="Chang Y."/>
            <person name="Wang S."/>
            <person name="Sekimoto S."/>
            <person name="Aerts A.L."/>
            <person name="Choi C."/>
            <person name="Clum A."/>
            <person name="LaButti K.M."/>
            <person name="Lindquist E.A."/>
            <person name="Yee Ngan C."/>
            <person name="Ohm R.A."/>
            <person name="Salamov A.A."/>
            <person name="Grigoriev I.V."/>
            <person name="Spatafora J.W."/>
            <person name="Berbee M.L."/>
        </authorList>
    </citation>
    <scope>NUCLEOTIDE SEQUENCE [LARGE SCALE GENOMIC DNA]</scope>
    <source>
        <strain evidence="9 10">JEL478</strain>
    </source>
</reference>
<evidence type="ECO:0000256" key="4">
    <source>
        <dbReference type="ARBA" id="ARBA00022801"/>
    </source>
</evidence>
<keyword evidence="4" id="KW-0378">Hydrolase</keyword>
<comment type="cofactor">
    <cofactor evidence="2">
        <name>Mg(2+)</name>
        <dbReference type="ChEBI" id="CHEBI:18420"/>
    </cofactor>
</comment>
<evidence type="ECO:0000313" key="10">
    <source>
        <dbReference type="Proteomes" id="UP000070544"/>
    </source>
</evidence>
<evidence type="ECO:0000256" key="3">
    <source>
        <dbReference type="ARBA" id="ARBA00022723"/>
    </source>
</evidence>
<comment type="cofactor">
    <cofactor evidence="1">
        <name>Mn(2+)</name>
        <dbReference type="ChEBI" id="CHEBI:29035"/>
    </cofactor>
</comment>
<dbReference type="PANTHER" id="PTHR12992:SF24">
    <property type="entry name" value="PEROXISOMAL COENZYME A DIPHOSPHATASE NUDT7"/>
    <property type="match status" value="1"/>
</dbReference>
<evidence type="ECO:0000256" key="6">
    <source>
        <dbReference type="ARBA" id="ARBA00023211"/>
    </source>
</evidence>
<dbReference type="GO" id="GO:0046872">
    <property type="term" value="F:metal ion binding"/>
    <property type="evidence" value="ECO:0007669"/>
    <property type="project" value="UniProtKB-KW"/>
</dbReference>
<feature type="domain" description="Nudix hydrolase" evidence="8">
    <location>
        <begin position="65"/>
        <end position="209"/>
    </location>
</feature>
<evidence type="ECO:0000256" key="5">
    <source>
        <dbReference type="ARBA" id="ARBA00022842"/>
    </source>
</evidence>
<evidence type="ECO:0000259" key="8">
    <source>
        <dbReference type="PROSITE" id="PS51462"/>
    </source>
</evidence>
<evidence type="ECO:0000256" key="2">
    <source>
        <dbReference type="ARBA" id="ARBA00001946"/>
    </source>
</evidence>
<dbReference type="EMBL" id="KQ965756">
    <property type="protein sequence ID" value="KXS16180.1"/>
    <property type="molecule type" value="Genomic_DNA"/>
</dbReference>
<protein>
    <recommendedName>
        <fullName evidence="8">Nudix hydrolase domain-containing protein</fullName>
    </recommendedName>
</protein>
<sequence>MPPKPIPFATASRGTYTSRFLAAPSSVPALRLLQSGRVEHAAPGIRRLLDYTPEINQDAFATDNAARASVLVPLCVNEQTGEIDILFTVRSKKIKSFPDEVALPGGRMDPQDLDPVYTAVREAREEIGLKPNQIEIVTRLVGFMSRNALLVTPIVAFIPPVKTQHPDQEFRPEINPQEVDHIFYAPLSTLFDSKRHRTEKTQNSPARHAFDLPTGHITFGLTAHILVHLASVFTGGDRLLPYSTFGAFPADERMFLTSRARHEEMRKKGETFADDERRRREREMKKGQGLFGGVKPKV</sequence>
<accession>A0A139AHE1</accession>
<gene>
    <name evidence="9" type="ORF">M427DRAFT_56064</name>
</gene>
<dbReference type="STRING" id="1344416.A0A139AHE1"/>
<name>A0A139AHE1_GONPJ</name>
<keyword evidence="10" id="KW-1185">Reference proteome</keyword>
<dbReference type="Pfam" id="PF00293">
    <property type="entry name" value="NUDIX"/>
    <property type="match status" value="1"/>
</dbReference>
<dbReference type="InterPro" id="IPR000086">
    <property type="entry name" value="NUDIX_hydrolase_dom"/>
</dbReference>
<dbReference type="GO" id="GO:0015938">
    <property type="term" value="P:coenzyme A catabolic process"/>
    <property type="evidence" value="ECO:0007669"/>
    <property type="project" value="TreeGrafter"/>
</dbReference>
<keyword evidence="5" id="KW-0460">Magnesium</keyword>
<dbReference type="SUPFAM" id="SSF55811">
    <property type="entry name" value="Nudix"/>
    <property type="match status" value="1"/>
</dbReference>
<dbReference type="OrthoDB" id="10260614at2759"/>
<organism evidence="9 10">
    <name type="scientific">Gonapodya prolifera (strain JEL478)</name>
    <name type="common">Monoblepharis prolifera</name>
    <dbReference type="NCBI Taxonomy" id="1344416"/>
    <lineage>
        <taxon>Eukaryota</taxon>
        <taxon>Fungi</taxon>
        <taxon>Fungi incertae sedis</taxon>
        <taxon>Chytridiomycota</taxon>
        <taxon>Chytridiomycota incertae sedis</taxon>
        <taxon>Monoblepharidomycetes</taxon>
        <taxon>Monoblepharidales</taxon>
        <taxon>Gonapodyaceae</taxon>
        <taxon>Gonapodya</taxon>
    </lineage>
</organism>
<evidence type="ECO:0000313" key="9">
    <source>
        <dbReference type="EMBL" id="KXS16180.1"/>
    </source>
</evidence>
<dbReference type="AlphaFoldDB" id="A0A139AHE1"/>
<keyword evidence="6" id="KW-0464">Manganese</keyword>
<proteinExistence type="predicted"/>
<dbReference type="Gene3D" id="3.90.79.10">
    <property type="entry name" value="Nucleoside Triphosphate Pyrophosphohydrolase"/>
    <property type="match status" value="1"/>
</dbReference>
<evidence type="ECO:0000256" key="7">
    <source>
        <dbReference type="SAM" id="MobiDB-lite"/>
    </source>
</evidence>
<evidence type="ECO:0000256" key="1">
    <source>
        <dbReference type="ARBA" id="ARBA00001936"/>
    </source>
</evidence>
<dbReference type="PANTHER" id="PTHR12992">
    <property type="entry name" value="NUDIX HYDROLASE"/>
    <property type="match status" value="1"/>
</dbReference>
<dbReference type="Proteomes" id="UP000070544">
    <property type="component" value="Unassembled WGS sequence"/>
</dbReference>
<keyword evidence="3" id="KW-0479">Metal-binding</keyword>